<dbReference type="Proteomes" id="UP000186817">
    <property type="component" value="Unassembled WGS sequence"/>
</dbReference>
<dbReference type="EMBL" id="LSRX01000021">
    <property type="protein sequence ID" value="OLQ14017.1"/>
    <property type="molecule type" value="Genomic_DNA"/>
</dbReference>
<gene>
    <name evidence="1" type="ORF">AK812_SmicGene1970</name>
</gene>
<organism evidence="1 2">
    <name type="scientific">Symbiodinium microadriaticum</name>
    <name type="common">Dinoflagellate</name>
    <name type="synonym">Zooxanthella microadriatica</name>
    <dbReference type="NCBI Taxonomy" id="2951"/>
    <lineage>
        <taxon>Eukaryota</taxon>
        <taxon>Sar</taxon>
        <taxon>Alveolata</taxon>
        <taxon>Dinophyceae</taxon>
        <taxon>Suessiales</taxon>
        <taxon>Symbiodiniaceae</taxon>
        <taxon>Symbiodinium</taxon>
    </lineage>
</organism>
<evidence type="ECO:0000313" key="1">
    <source>
        <dbReference type="EMBL" id="OLQ14017.1"/>
    </source>
</evidence>
<protein>
    <recommendedName>
        <fullName evidence="3">AP2/ERF domain-containing protein</fullName>
    </recommendedName>
</protein>
<sequence>MLLRGARRLLASGIRRQVGSWRGCSDAPGAGAAWDDASETGDALVKHGARVYRRERAEHWRTFRWGIGSQFRMDSRNRFTPVHKPHPMSGVVRDDYYDSDNKNIVWNETREGWEVYWYENSKLNARPFPVKKFGLERAKKEAFQFYEEMTEAGRIGEKPSFPSPEEGVFFDQRLQCWVCFFWRDGRPHSRCYSAMKYGFEGAKLLAVAKRRDPVDGILPVRGGGGTPLILKEKGPTPQQMKYKGGHIGLKY</sequence>
<accession>A0A1Q9F2Y0</accession>
<keyword evidence="2" id="KW-1185">Reference proteome</keyword>
<evidence type="ECO:0000313" key="2">
    <source>
        <dbReference type="Proteomes" id="UP000186817"/>
    </source>
</evidence>
<dbReference type="Gene3D" id="1.20.5.2050">
    <property type="match status" value="2"/>
</dbReference>
<comment type="caution">
    <text evidence="1">The sequence shown here is derived from an EMBL/GenBank/DDBJ whole genome shotgun (WGS) entry which is preliminary data.</text>
</comment>
<evidence type="ECO:0008006" key="3">
    <source>
        <dbReference type="Google" id="ProtNLM"/>
    </source>
</evidence>
<name>A0A1Q9F2Y0_SYMMI</name>
<dbReference type="AlphaFoldDB" id="A0A1Q9F2Y0"/>
<proteinExistence type="predicted"/>
<reference evidence="1 2" key="1">
    <citation type="submission" date="2016-02" db="EMBL/GenBank/DDBJ databases">
        <title>Genome analysis of coral dinoflagellate symbionts highlights evolutionary adaptations to a symbiotic lifestyle.</title>
        <authorList>
            <person name="Aranda M."/>
            <person name="Li Y."/>
            <person name="Liew Y.J."/>
            <person name="Baumgarten S."/>
            <person name="Simakov O."/>
            <person name="Wilson M."/>
            <person name="Piel J."/>
            <person name="Ashoor H."/>
            <person name="Bougouffa S."/>
            <person name="Bajic V.B."/>
            <person name="Ryu T."/>
            <person name="Ravasi T."/>
            <person name="Bayer T."/>
            <person name="Micklem G."/>
            <person name="Kim H."/>
            <person name="Bhak J."/>
            <person name="Lajeunesse T.C."/>
            <person name="Voolstra C.R."/>
        </authorList>
    </citation>
    <scope>NUCLEOTIDE SEQUENCE [LARGE SCALE GENOMIC DNA]</scope>
    <source>
        <strain evidence="1 2">CCMP2467</strain>
    </source>
</reference>
<dbReference type="OrthoDB" id="412014at2759"/>